<accession>A0A7I4YFF6</accession>
<dbReference type="GO" id="GO:0071339">
    <property type="term" value="C:MLL1 complex"/>
    <property type="evidence" value="ECO:0007669"/>
    <property type="project" value="TreeGrafter"/>
</dbReference>
<organism evidence="2 3">
    <name type="scientific">Haemonchus contortus</name>
    <name type="common">Barber pole worm</name>
    <dbReference type="NCBI Taxonomy" id="6289"/>
    <lineage>
        <taxon>Eukaryota</taxon>
        <taxon>Metazoa</taxon>
        <taxon>Ecdysozoa</taxon>
        <taxon>Nematoda</taxon>
        <taxon>Chromadorea</taxon>
        <taxon>Rhabditida</taxon>
        <taxon>Rhabditina</taxon>
        <taxon>Rhabditomorpha</taxon>
        <taxon>Strongyloidea</taxon>
        <taxon>Trichostrongylidae</taxon>
        <taxon>Haemonchus</taxon>
    </lineage>
</organism>
<dbReference type="PANTHER" id="PTHR21397">
    <property type="entry name" value="CHROMATIN COMPLEXES SUBUNIT BAP18-RELATED"/>
    <property type="match status" value="1"/>
</dbReference>
<dbReference type="OMA" id="YPMTRTT"/>
<dbReference type="OrthoDB" id="10021571at2759"/>
<name>A0A7I4YFF6_HAECO</name>
<dbReference type="WBParaSite" id="HCON_00086390-00001">
    <property type="protein sequence ID" value="HCON_00086390-00001"/>
    <property type="gene ID" value="HCON_00086390"/>
</dbReference>
<feature type="region of interest" description="Disordered" evidence="1">
    <location>
        <begin position="1"/>
        <end position="46"/>
    </location>
</feature>
<feature type="compositionally biased region" description="Polar residues" evidence="1">
    <location>
        <begin position="28"/>
        <end position="43"/>
    </location>
</feature>
<reference evidence="3" key="1">
    <citation type="submission" date="2020-12" db="UniProtKB">
        <authorList>
            <consortium name="WormBaseParasite"/>
        </authorList>
    </citation>
    <scope>IDENTIFICATION</scope>
    <source>
        <strain evidence="3">MHco3</strain>
    </source>
</reference>
<dbReference type="AlphaFoldDB" id="A0A7I4YFF6"/>
<dbReference type="GO" id="GO:0016589">
    <property type="term" value="C:NURF complex"/>
    <property type="evidence" value="ECO:0007669"/>
    <property type="project" value="TreeGrafter"/>
</dbReference>
<evidence type="ECO:0000313" key="2">
    <source>
        <dbReference type="Proteomes" id="UP000025227"/>
    </source>
</evidence>
<sequence>MQNELLDPPLSQGVMQHVTLPPQPMSGPLSQPPTSSIAESEQTDPNRARKVAEVFLTAGHAFQKLGDLAMQLHMGPSSVPNEERWSENNVDHLREALTRFAHELDQISNNVQARTTKMISTDIRRRHMAPQRPVASAISTLKRQPTRLGPVIVPKRLNVTRSATRPQYVPGRLATAPPAISQVIVPTTKAYPMTRTTSSTFAGQRQYLMPLTQPEPNTYSPYPKFCDGLTSRPTHFGASDNGRCPTAIGSADMIPVRTFSLSWGEDIGILSAVR</sequence>
<evidence type="ECO:0000313" key="3">
    <source>
        <dbReference type="WBParaSite" id="HCON_00086390-00001"/>
    </source>
</evidence>
<proteinExistence type="predicted"/>
<protein>
    <submittedName>
        <fullName evidence="3">Transcription initiation factor TFIID subunit 8</fullName>
    </submittedName>
</protein>
<keyword evidence="2" id="KW-1185">Reference proteome</keyword>
<evidence type="ECO:0000256" key="1">
    <source>
        <dbReference type="SAM" id="MobiDB-lite"/>
    </source>
</evidence>
<dbReference type="PANTHER" id="PTHR21397:SF2">
    <property type="entry name" value="CHROMATIN COMPLEXES SUBUNIT BAP18"/>
    <property type="match status" value="1"/>
</dbReference>
<dbReference type="Proteomes" id="UP000025227">
    <property type="component" value="Unplaced"/>
</dbReference>